<dbReference type="SUPFAM" id="SSF46689">
    <property type="entry name" value="Homeodomain-like"/>
    <property type="match status" value="2"/>
</dbReference>
<keyword evidence="8" id="KW-1185">Reference proteome</keyword>
<dbReference type="SUPFAM" id="SSF52172">
    <property type="entry name" value="CheY-like"/>
    <property type="match status" value="1"/>
</dbReference>
<gene>
    <name evidence="7" type="ORF">L0M14_12435</name>
</gene>
<keyword evidence="2" id="KW-0238">DNA-binding</keyword>
<feature type="domain" description="Response regulatory" evidence="6">
    <location>
        <begin position="2"/>
        <end position="119"/>
    </location>
</feature>
<name>A0ABY3SP61_9BACL</name>
<sequence length="407" mass="46858">MKAVIYRQTHSLENSLSERLLQVKDMDVVVKEADDERVAMKEILSVHPDLLFYVCSSVKQQDLRNIQDVKQRLPYCAVIVVGDQASFPELVQLLRLHIFDYLLAPFYTREVDALLQRARHWVEDSKRQQHYHAWLYQKFAENHDSIQLSSLQSWLSGKMEHEQMAKEAHYFNLDLQTPYLFMIIKPMKWTSWQADGWEFELAYFAVKNVAHELLSPCGGHLIFKDGGEHFIVMASLTEVPNAHETVSMIKNHLKSCISPHLAISYAITEDTLSEVPILYPKMTEELKQAESITPVVQNVKGYIDEHYNETLRLNTIAGRMRMSSAYLSGLIKRELGMSFIEYVTKVRIEMAIHYMSDPTCKIYEVAGRVGFQSQHYFSTSFKKFTGVSPSQYLGKRAASTARSTALS</sequence>
<dbReference type="InterPro" id="IPR009057">
    <property type="entry name" value="Homeodomain-like_sf"/>
</dbReference>
<feature type="domain" description="HTH araC/xylS-type" evidence="5">
    <location>
        <begin position="297"/>
        <end position="395"/>
    </location>
</feature>
<evidence type="ECO:0000259" key="5">
    <source>
        <dbReference type="PROSITE" id="PS01124"/>
    </source>
</evidence>
<evidence type="ECO:0000256" key="2">
    <source>
        <dbReference type="ARBA" id="ARBA00023125"/>
    </source>
</evidence>
<dbReference type="PRINTS" id="PR00032">
    <property type="entry name" value="HTHARAC"/>
</dbReference>
<dbReference type="RefSeq" id="WP_235122369.1">
    <property type="nucleotide sequence ID" value="NZ_CP090978.1"/>
</dbReference>
<dbReference type="Pfam" id="PF12833">
    <property type="entry name" value="HTH_18"/>
    <property type="match status" value="1"/>
</dbReference>
<dbReference type="PANTHER" id="PTHR43280">
    <property type="entry name" value="ARAC-FAMILY TRANSCRIPTIONAL REGULATOR"/>
    <property type="match status" value="1"/>
</dbReference>
<accession>A0ABY3SP61</accession>
<proteinExistence type="predicted"/>
<protein>
    <submittedName>
        <fullName evidence="7">Helix-turn-helix domain-containing protein</fullName>
    </submittedName>
</protein>
<evidence type="ECO:0000313" key="7">
    <source>
        <dbReference type="EMBL" id="UJF35812.1"/>
    </source>
</evidence>
<organism evidence="7 8">
    <name type="scientific">Paenibacillus hexagrammi</name>
    <dbReference type="NCBI Taxonomy" id="2908839"/>
    <lineage>
        <taxon>Bacteria</taxon>
        <taxon>Bacillati</taxon>
        <taxon>Bacillota</taxon>
        <taxon>Bacilli</taxon>
        <taxon>Bacillales</taxon>
        <taxon>Paenibacillaceae</taxon>
        <taxon>Paenibacillus</taxon>
    </lineage>
</organism>
<dbReference type="PROSITE" id="PS01124">
    <property type="entry name" value="HTH_ARAC_FAMILY_2"/>
    <property type="match status" value="1"/>
</dbReference>
<evidence type="ECO:0000256" key="3">
    <source>
        <dbReference type="ARBA" id="ARBA00023163"/>
    </source>
</evidence>
<comment type="caution">
    <text evidence="4">Lacks conserved residue(s) required for the propagation of feature annotation.</text>
</comment>
<evidence type="ECO:0000256" key="1">
    <source>
        <dbReference type="ARBA" id="ARBA00023015"/>
    </source>
</evidence>
<dbReference type="InterPro" id="IPR018060">
    <property type="entry name" value="HTH_AraC"/>
</dbReference>
<dbReference type="SMART" id="SM00342">
    <property type="entry name" value="HTH_ARAC"/>
    <property type="match status" value="1"/>
</dbReference>
<dbReference type="InterPro" id="IPR020449">
    <property type="entry name" value="Tscrpt_reg_AraC-type_HTH"/>
</dbReference>
<evidence type="ECO:0000313" key="8">
    <source>
        <dbReference type="Proteomes" id="UP001649230"/>
    </source>
</evidence>
<dbReference type="Proteomes" id="UP001649230">
    <property type="component" value="Chromosome"/>
</dbReference>
<dbReference type="Gene3D" id="3.40.50.2300">
    <property type="match status" value="1"/>
</dbReference>
<reference evidence="7 8" key="1">
    <citation type="journal article" date="2024" name="Int. J. Syst. Evol. Microbiol.">
        <title>Paenibacillus hexagrammi sp. nov., a novel bacterium isolated from the gut content of Hexagrammos agrammus.</title>
        <authorList>
            <person name="Jung H.K."/>
            <person name="Kim D.G."/>
            <person name="Zin H."/>
            <person name="Park J."/>
            <person name="Jung H."/>
            <person name="Kim Y.O."/>
            <person name="Kong H.J."/>
            <person name="Kim J.W."/>
            <person name="Kim Y.S."/>
        </authorList>
    </citation>
    <scope>NUCLEOTIDE SEQUENCE [LARGE SCALE GENOMIC DNA]</scope>
    <source>
        <strain evidence="7 8">YPD9-1</strain>
    </source>
</reference>
<dbReference type="EMBL" id="CP090978">
    <property type="protein sequence ID" value="UJF35812.1"/>
    <property type="molecule type" value="Genomic_DNA"/>
</dbReference>
<dbReference type="PROSITE" id="PS50110">
    <property type="entry name" value="RESPONSE_REGULATORY"/>
    <property type="match status" value="1"/>
</dbReference>
<evidence type="ECO:0000256" key="4">
    <source>
        <dbReference type="PROSITE-ProRule" id="PRU00169"/>
    </source>
</evidence>
<dbReference type="InterPro" id="IPR001789">
    <property type="entry name" value="Sig_transdc_resp-reg_receiver"/>
</dbReference>
<dbReference type="PANTHER" id="PTHR43280:SF2">
    <property type="entry name" value="HTH-TYPE TRANSCRIPTIONAL REGULATOR EXSA"/>
    <property type="match status" value="1"/>
</dbReference>
<keyword evidence="3" id="KW-0804">Transcription</keyword>
<dbReference type="Gene3D" id="1.10.10.60">
    <property type="entry name" value="Homeodomain-like"/>
    <property type="match status" value="2"/>
</dbReference>
<keyword evidence="1" id="KW-0805">Transcription regulation</keyword>
<dbReference type="InterPro" id="IPR011006">
    <property type="entry name" value="CheY-like_superfamily"/>
</dbReference>
<evidence type="ECO:0000259" key="6">
    <source>
        <dbReference type="PROSITE" id="PS50110"/>
    </source>
</evidence>